<gene>
    <name evidence="2" type="ORF">IAA93_02455</name>
</gene>
<evidence type="ECO:0000259" key="1">
    <source>
        <dbReference type="Pfam" id="PF13905"/>
    </source>
</evidence>
<dbReference type="InterPro" id="IPR036249">
    <property type="entry name" value="Thioredoxin-like_sf"/>
</dbReference>
<reference evidence="2" key="2">
    <citation type="submission" date="2021-04" db="EMBL/GenBank/DDBJ databases">
        <authorList>
            <person name="Gilroy R."/>
        </authorList>
    </citation>
    <scope>NUCLEOTIDE SEQUENCE</scope>
    <source>
        <strain evidence="2">MalCec1-1739</strain>
    </source>
</reference>
<proteinExistence type="predicted"/>
<protein>
    <submittedName>
        <fullName evidence="2">Redoxin domain-containing protein</fullName>
    </submittedName>
</protein>
<evidence type="ECO:0000313" key="2">
    <source>
        <dbReference type="EMBL" id="HJD52577.1"/>
    </source>
</evidence>
<dbReference type="EMBL" id="DWUP01000050">
    <property type="protein sequence ID" value="HJD52577.1"/>
    <property type="molecule type" value="Genomic_DNA"/>
</dbReference>
<dbReference type="Proteomes" id="UP000787625">
    <property type="component" value="Unassembled WGS sequence"/>
</dbReference>
<comment type="caution">
    <text evidence="2">The sequence shown here is derived from an EMBL/GenBank/DDBJ whole genome shotgun (WGS) entry which is preliminary data.</text>
</comment>
<dbReference type="Gene3D" id="3.40.30.10">
    <property type="entry name" value="Glutaredoxin"/>
    <property type="match status" value="1"/>
</dbReference>
<feature type="non-terminal residue" evidence="2">
    <location>
        <position position="1"/>
    </location>
</feature>
<sequence length="115" mass="12539">VSLLAFFDTQCPDCQHELPVLQTVYDAHRVADDLSLLCISRAQLADEIAPFWAAHGLTMPYSAQADRTVYDAFTDEGIPFVVIARPDGVIYSTYTWLAMPDSAQLSADIIAAGGM</sequence>
<accession>A0A9D2UHK2</accession>
<reference evidence="2" key="1">
    <citation type="journal article" date="2021" name="PeerJ">
        <title>Extensive microbial diversity within the chicken gut microbiome revealed by metagenomics and culture.</title>
        <authorList>
            <person name="Gilroy R."/>
            <person name="Ravi A."/>
            <person name="Getino M."/>
            <person name="Pursley I."/>
            <person name="Horton D.L."/>
            <person name="Alikhan N.F."/>
            <person name="Baker D."/>
            <person name="Gharbi K."/>
            <person name="Hall N."/>
            <person name="Watson M."/>
            <person name="Adriaenssens E.M."/>
            <person name="Foster-Nyarko E."/>
            <person name="Jarju S."/>
            <person name="Secka A."/>
            <person name="Antonio M."/>
            <person name="Oren A."/>
            <person name="Chaudhuri R.R."/>
            <person name="La Ragione R."/>
            <person name="Hildebrand F."/>
            <person name="Pallen M.J."/>
        </authorList>
    </citation>
    <scope>NUCLEOTIDE SEQUENCE</scope>
    <source>
        <strain evidence="2">MalCec1-1739</strain>
    </source>
</reference>
<evidence type="ECO:0000313" key="3">
    <source>
        <dbReference type="Proteomes" id="UP000787625"/>
    </source>
</evidence>
<dbReference type="AlphaFoldDB" id="A0A9D2UHK2"/>
<dbReference type="InterPro" id="IPR012336">
    <property type="entry name" value="Thioredoxin-like_fold"/>
</dbReference>
<organism evidence="2 3">
    <name type="scientific">Candidatus Avibacteroides avistercoris</name>
    <dbReference type="NCBI Taxonomy" id="2840690"/>
    <lineage>
        <taxon>Bacteria</taxon>
        <taxon>Pseudomonadati</taxon>
        <taxon>Bacteroidota</taxon>
        <taxon>Bacteroidia</taxon>
        <taxon>Bacteroidales</taxon>
        <taxon>Bacteroidaceae</taxon>
        <taxon>Bacteroidaceae incertae sedis</taxon>
        <taxon>Candidatus Avibacteroides</taxon>
    </lineage>
</organism>
<feature type="domain" description="Thioredoxin-like fold" evidence="1">
    <location>
        <begin position="3"/>
        <end position="88"/>
    </location>
</feature>
<dbReference type="Pfam" id="PF13905">
    <property type="entry name" value="Thioredoxin_8"/>
    <property type="match status" value="1"/>
</dbReference>
<name>A0A9D2UHK2_9BACT</name>
<dbReference type="SUPFAM" id="SSF52833">
    <property type="entry name" value="Thioredoxin-like"/>
    <property type="match status" value="1"/>
</dbReference>